<dbReference type="PROSITE" id="PS00108">
    <property type="entry name" value="PROTEIN_KINASE_ST"/>
    <property type="match status" value="1"/>
</dbReference>
<dbReference type="InterPro" id="IPR000253">
    <property type="entry name" value="FHA_dom"/>
</dbReference>
<evidence type="ECO:0000256" key="2">
    <source>
        <dbReference type="ARBA" id="ARBA00023860"/>
    </source>
</evidence>
<gene>
    <name evidence="6" type="ORF">ACHAWO_008638</name>
</gene>
<dbReference type="SMART" id="SM00220">
    <property type="entry name" value="S_TKc"/>
    <property type="match status" value="1"/>
</dbReference>
<dbReference type="InterPro" id="IPR000719">
    <property type="entry name" value="Prot_kinase_dom"/>
</dbReference>
<evidence type="ECO:0000313" key="6">
    <source>
        <dbReference type="EMBL" id="KAL3766917.1"/>
    </source>
</evidence>
<dbReference type="Gene3D" id="1.10.510.10">
    <property type="entry name" value="Transferase(Phosphotransferase) domain 1"/>
    <property type="match status" value="1"/>
</dbReference>
<feature type="domain" description="Protein kinase" evidence="5">
    <location>
        <begin position="16"/>
        <end position="401"/>
    </location>
</feature>
<dbReference type="PROSITE" id="PS50006">
    <property type="entry name" value="FHA_DOMAIN"/>
    <property type="match status" value="1"/>
</dbReference>
<name>A0ABD3MTB3_9STRA</name>
<dbReference type="InterPro" id="IPR011009">
    <property type="entry name" value="Kinase-like_dom_sf"/>
</dbReference>
<evidence type="ECO:0000256" key="3">
    <source>
        <dbReference type="SAM" id="MobiDB-lite"/>
    </source>
</evidence>
<organism evidence="6 7">
    <name type="scientific">Cyclotella atomus</name>
    <dbReference type="NCBI Taxonomy" id="382360"/>
    <lineage>
        <taxon>Eukaryota</taxon>
        <taxon>Sar</taxon>
        <taxon>Stramenopiles</taxon>
        <taxon>Ochrophyta</taxon>
        <taxon>Bacillariophyta</taxon>
        <taxon>Coscinodiscophyceae</taxon>
        <taxon>Thalassiosirophycidae</taxon>
        <taxon>Stephanodiscales</taxon>
        <taxon>Stephanodiscaceae</taxon>
        <taxon>Cyclotella</taxon>
    </lineage>
</organism>
<evidence type="ECO:0000259" key="4">
    <source>
        <dbReference type="PROSITE" id="PS50006"/>
    </source>
</evidence>
<dbReference type="Proteomes" id="UP001530400">
    <property type="component" value="Unassembled WGS sequence"/>
</dbReference>
<reference evidence="6 7" key="1">
    <citation type="submission" date="2024-10" db="EMBL/GenBank/DDBJ databases">
        <title>Updated reference genomes for cyclostephanoid diatoms.</title>
        <authorList>
            <person name="Roberts W.R."/>
            <person name="Alverson A.J."/>
        </authorList>
    </citation>
    <scope>NUCLEOTIDE SEQUENCE [LARGE SCALE GENOMIC DNA]</scope>
    <source>
        <strain evidence="6 7">AJA010-31</strain>
    </source>
</reference>
<evidence type="ECO:0000313" key="7">
    <source>
        <dbReference type="Proteomes" id="UP001530400"/>
    </source>
</evidence>
<accession>A0ABD3MTB3</accession>
<keyword evidence="7" id="KW-1185">Reference proteome</keyword>
<dbReference type="CDD" id="cd00060">
    <property type="entry name" value="FHA"/>
    <property type="match status" value="1"/>
</dbReference>
<evidence type="ECO:0000256" key="1">
    <source>
        <dbReference type="ARBA" id="ARBA00012513"/>
    </source>
</evidence>
<dbReference type="InterPro" id="IPR008984">
    <property type="entry name" value="SMAD_FHA_dom_sf"/>
</dbReference>
<dbReference type="AlphaFoldDB" id="A0ABD3MTB3"/>
<dbReference type="Gene3D" id="2.60.200.20">
    <property type="match status" value="1"/>
</dbReference>
<comment type="caution">
    <text evidence="6">The sequence shown here is derived from an EMBL/GenBank/DDBJ whole genome shotgun (WGS) entry which is preliminary data.</text>
</comment>
<dbReference type="InterPro" id="IPR008271">
    <property type="entry name" value="Ser/Thr_kinase_AS"/>
</dbReference>
<dbReference type="SUPFAM" id="SSF56112">
    <property type="entry name" value="Protein kinase-like (PK-like)"/>
    <property type="match status" value="1"/>
</dbReference>
<dbReference type="PANTHER" id="PTHR11909">
    <property type="entry name" value="CASEIN KINASE-RELATED"/>
    <property type="match status" value="1"/>
</dbReference>
<protein>
    <recommendedName>
        <fullName evidence="2">Casein kinase I</fullName>
        <ecNumber evidence="1">2.7.11.1</ecNumber>
    </recommendedName>
</protein>
<feature type="region of interest" description="Disordered" evidence="3">
    <location>
        <begin position="343"/>
        <end position="439"/>
    </location>
</feature>
<dbReference type="EMBL" id="JALLPJ020001377">
    <property type="protein sequence ID" value="KAL3766917.1"/>
    <property type="molecule type" value="Genomic_DNA"/>
</dbReference>
<proteinExistence type="predicted"/>
<dbReference type="PROSITE" id="PS50011">
    <property type="entry name" value="PROTEIN_KINASE_DOM"/>
    <property type="match status" value="1"/>
</dbReference>
<evidence type="ECO:0000259" key="5">
    <source>
        <dbReference type="PROSITE" id="PS50011"/>
    </source>
</evidence>
<dbReference type="EC" id="2.7.11.1" evidence="1"/>
<dbReference type="Pfam" id="PF00069">
    <property type="entry name" value="Pkinase"/>
    <property type="match status" value="1"/>
</dbReference>
<dbReference type="Pfam" id="PF00498">
    <property type="entry name" value="FHA"/>
    <property type="match status" value="1"/>
</dbReference>
<dbReference type="InterPro" id="IPR050235">
    <property type="entry name" value="CK1_Ser-Thr_kinase"/>
</dbReference>
<feature type="domain" description="FHA" evidence="4">
    <location>
        <begin position="513"/>
        <end position="577"/>
    </location>
</feature>
<sequence>MAPPTGLTIGSTTKPYTIGRILGSGACGSVHELIAPAGSKHTDYAIKLAPLPKSKPANGKKRKKTEEEKNADLISYEHLTLRNLGVEVRGRLVPDIPFVGPPAYGEIEGYRFLVMDRMEAPLAHIISILHDSHVKSPVSKVPLGDVAVSMLNCLHAMHSTGLVYVDVKTDNFMLAPANKSKKGSLGDRIRLIDFGLVESIHDMTTARHREDVEGSALVGTPNYASLNVMEGHTASRRDDLEALGYVLCELIFSLGQGKREGCDNVLPWSGAKSDAELLNMKKLEMDVSKRSKSKLFTALKEFGADAVMNNYFKEVQGLKYASAPDYESLRCYLKKLIVTVQSSGKKKAGKSTSPVRKSSVRRSSKQVNREESDSDDDVVVKSPLPRTTRNAKREESDDDVVVVDSDMDKKPAAKSPKKQRVAAEKASSRRSTRITTKTFREIATQTDPADVMDVEESEDDAEIRNMEWEKIDDENEPPKAKTARGRALLKLEIIEGPHAGQTFSMGGHHNDTMIVGKDPKANSKPSTKDAFAVSLPEDEYVSSLHAKFVLTSNKNIHSLKVTDMSSSNGTIVGGSALAKGKSKQAFPGTTIQVGDSVFKISKC</sequence>
<dbReference type="SUPFAM" id="SSF49879">
    <property type="entry name" value="SMAD/FHA domain"/>
    <property type="match status" value="1"/>
</dbReference>
<dbReference type="GO" id="GO:0004674">
    <property type="term" value="F:protein serine/threonine kinase activity"/>
    <property type="evidence" value="ECO:0007669"/>
    <property type="project" value="UniProtKB-EC"/>
</dbReference>